<evidence type="ECO:0000256" key="7">
    <source>
        <dbReference type="SAM" id="Phobius"/>
    </source>
</evidence>
<dbReference type="PANTHER" id="PTHR38459:SF1">
    <property type="entry name" value="PROPHAGE BACTOPRENOL-LINKED GLUCOSE TRANSLOCASE HOMOLOG"/>
    <property type="match status" value="1"/>
</dbReference>
<feature type="compositionally biased region" description="Polar residues" evidence="6">
    <location>
        <begin position="179"/>
        <end position="189"/>
    </location>
</feature>
<evidence type="ECO:0000256" key="5">
    <source>
        <dbReference type="ARBA" id="ARBA00023136"/>
    </source>
</evidence>
<feature type="transmembrane region" description="Helical" evidence="7">
    <location>
        <begin position="133"/>
        <end position="151"/>
    </location>
</feature>
<name>A0A9W6KHU3_9ACTN</name>
<evidence type="ECO:0000256" key="2">
    <source>
        <dbReference type="ARBA" id="ARBA00009399"/>
    </source>
</evidence>
<dbReference type="Pfam" id="PF04138">
    <property type="entry name" value="GtrA_DPMS_TM"/>
    <property type="match status" value="1"/>
</dbReference>
<dbReference type="InterPro" id="IPR051401">
    <property type="entry name" value="GtrA_CellWall_Glycosyl"/>
</dbReference>
<evidence type="ECO:0000256" key="6">
    <source>
        <dbReference type="SAM" id="MobiDB-lite"/>
    </source>
</evidence>
<dbReference type="GO" id="GO:0005886">
    <property type="term" value="C:plasma membrane"/>
    <property type="evidence" value="ECO:0007669"/>
    <property type="project" value="TreeGrafter"/>
</dbReference>
<dbReference type="AlphaFoldDB" id="A0A9W6KHU3"/>
<keyword evidence="4 7" id="KW-1133">Transmembrane helix</keyword>
<evidence type="ECO:0000259" key="8">
    <source>
        <dbReference type="Pfam" id="PF04138"/>
    </source>
</evidence>
<protein>
    <recommendedName>
        <fullName evidence="8">GtrA/DPMS transmembrane domain-containing protein</fullName>
    </recommendedName>
</protein>
<feature type="transmembrane region" description="Helical" evidence="7">
    <location>
        <begin position="56"/>
        <end position="73"/>
    </location>
</feature>
<proteinExistence type="inferred from homology"/>
<reference evidence="9" key="1">
    <citation type="journal article" date="2014" name="Int. J. Syst. Evol. Microbiol.">
        <title>Complete genome sequence of Corynebacterium casei LMG S-19264T (=DSM 44701T), isolated from a smear-ripened cheese.</title>
        <authorList>
            <consortium name="US DOE Joint Genome Institute (JGI-PGF)"/>
            <person name="Walter F."/>
            <person name="Albersmeier A."/>
            <person name="Kalinowski J."/>
            <person name="Ruckert C."/>
        </authorList>
    </citation>
    <scope>NUCLEOTIDE SEQUENCE</scope>
    <source>
        <strain evidence="9">VKM Ac-1321</strain>
    </source>
</reference>
<accession>A0A9W6KHU3</accession>
<feature type="transmembrane region" description="Helical" evidence="7">
    <location>
        <begin position="28"/>
        <end position="50"/>
    </location>
</feature>
<dbReference type="GO" id="GO:0000271">
    <property type="term" value="P:polysaccharide biosynthetic process"/>
    <property type="evidence" value="ECO:0007669"/>
    <property type="project" value="InterPro"/>
</dbReference>
<dbReference type="InterPro" id="IPR007267">
    <property type="entry name" value="GtrA_DPMS_TM"/>
</dbReference>
<feature type="region of interest" description="Disordered" evidence="6">
    <location>
        <begin position="168"/>
        <end position="189"/>
    </location>
</feature>
<comment type="caution">
    <text evidence="9">The sequence shown here is derived from an EMBL/GenBank/DDBJ whole genome shotgun (WGS) entry which is preliminary data.</text>
</comment>
<keyword evidence="5 7" id="KW-0472">Membrane</keyword>
<feature type="transmembrane region" description="Helical" evidence="7">
    <location>
        <begin position="93"/>
        <end position="113"/>
    </location>
</feature>
<organism evidence="9 10">
    <name type="scientific">Dactylosporangium matsuzakiense</name>
    <dbReference type="NCBI Taxonomy" id="53360"/>
    <lineage>
        <taxon>Bacteria</taxon>
        <taxon>Bacillati</taxon>
        <taxon>Actinomycetota</taxon>
        <taxon>Actinomycetes</taxon>
        <taxon>Micromonosporales</taxon>
        <taxon>Micromonosporaceae</taxon>
        <taxon>Dactylosporangium</taxon>
    </lineage>
</organism>
<dbReference type="EMBL" id="BSFP01000018">
    <property type="protein sequence ID" value="GLL01793.1"/>
    <property type="molecule type" value="Genomic_DNA"/>
</dbReference>
<dbReference type="RefSeq" id="WP_261963607.1">
    <property type="nucleotide sequence ID" value="NZ_BAAAXA010000003.1"/>
</dbReference>
<keyword evidence="3 7" id="KW-0812">Transmembrane</keyword>
<evidence type="ECO:0000313" key="10">
    <source>
        <dbReference type="Proteomes" id="UP001143480"/>
    </source>
</evidence>
<evidence type="ECO:0000313" key="9">
    <source>
        <dbReference type="EMBL" id="GLL01793.1"/>
    </source>
</evidence>
<evidence type="ECO:0000256" key="1">
    <source>
        <dbReference type="ARBA" id="ARBA00004141"/>
    </source>
</evidence>
<dbReference type="Proteomes" id="UP001143480">
    <property type="component" value="Unassembled WGS sequence"/>
</dbReference>
<keyword evidence="10" id="KW-1185">Reference proteome</keyword>
<sequence length="189" mass="21295">MRLTDRTLNLLPRQVAELLRKKRETVKFIIVGGLCYVVSLVLNYGLRFTVFEEKPVTALTIANVVATVVSYFLNREWSFRTRGGRRRHHEMLLFFVANGIGVILNSAPLWVAQYVFGLHKPNISAAAEELSDFIFGMVIGVAVAMVFRLWAYRVWVFPHDDVRPAPKRYEPPVQAGAVPTSTASDTSNA</sequence>
<dbReference type="PANTHER" id="PTHR38459">
    <property type="entry name" value="PROPHAGE BACTOPRENOL-LINKED GLUCOSE TRANSLOCASE HOMOLOG"/>
    <property type="match status" value="1"/>
</dbReference>
<feature type="domain" description="GtrA/DPMS transmembrane" evidence="8">
    <location>
        <begin position="27"/>
        <end position="157"/>
    </location>
</feature>
<comment type="subcellular location">
    <subcellularLocation>
        <location evidence="1">Membrane</location>
        <topology evidence="1">Multi-pass membrane protein</topology>
    </subcellularLocation>
</comment>
<gene>
    <name evidence="9" type="ORF">GCM10017581_035350</name>
</gene>
<evidence type="ECO:0000256" key="3">
    <source>
        <dbReference type="ARBA" id="ARBA00022692"/>
    </source>
</evidence>
<evidence type="ECO:0000256" key="4">
    <source>
        <dbReference type="ARBA" id="ARBA00022989"/>
    </source>
</evidence>
<reference evidence="9" key="2">
    <citation type="submission" date="2023-01" db="EMBL/GenBank/DDBJ databases">
        <authorList>
            <person name="Sun Q."/>
            <person name="Evtushenko L."/>
        </authorList>
    </citation>
    <scope>NUCLEOTIDE SEQUENCE</scope>
    <source>
        <strain evidence="9">VKM Ac-1321</strain>
    </source>
</reference>
<comment type="similarity">
    <text evidence="2">Belongs to the GtrA family.</text>
</comment>